<dbReference type="AlphaFoldDB" id="J3KVN1"/>
<organism evidence="2">
    <name type="scientific">Oryza brachyantha</name>
    <name type="common">malo sina</name>
    <dbReference type="NCBI Taxonomy" id="4533"/>
    <lineage>
        <taxon>Eukaryota</taxon>
        <taxon>Viridiplantae</taxon>
        <taxon>Streptophyta</taxon>
        <taxon>Embryophyta</taxon>
        <taxon>Tracheophyta</taxon>
        <taxon>Spermatophyta</taxon>
        <taxon>Magnoliopsida</taxon>
        <taxon>Liliopsida</taxon>
        <taxon>Poales</taxon>
        <taxon>Poaceae</taxon>
        <taxon>BOP clade</taxon>
        <taxon>Oryzoideae</taxon>
        <taxon>Oryzeae</taxon>
        <taxon>Oryzinae</taxon>
        <taxon>Oryza</taxon>
    </lineage>
</organism>
<name>J3KVN1_ORYBR</name>
<dbReference type="Gramene" id="OB01G10370.1">
    <property type="protein sequence ID" value="OB01G10370.1"/>
    <property type="gene ID" value="OB01G10370"/>
</dbReference>
<dbReference type="Proteomes" id="UP000006038">
    <property type="component" value="Chromosome 1"/>
</dbReference>
<dbReference type="EnsemblPlants" id="OB01G10370.1">
    <property type="protein sequence ID" value="OB01G10370.1"/>
    <property type="gene ID" value="OB01G10370"/>
</dbReference>
<proteinExistence type="predicted"/>
<reference evidence="2" key="2">
    <citation type="submission" date="2013-04" db="UniProtKB">
        <authorList>
            <consortium name="EnsemblPlants"/>
        </authorList>
    </citation>
    <scope>IDENTIFICATION</scope>
</reference>
<keyword evidence="3" id="KW-1185">Reference proteome</keyword>
<reference evidence="2" key="1">
    <citation type="journal article" date="2013" name="Nat. Commun.">
        <title>Whole-genome sequencing of Oryza brachyantha reveals mechanisms underlying Oryza genome evolution.</title>
        <authorList>
            <person name="Chen J."/>
            <person name="Huang Q."/>
            <person name="Gao D."/>
            <person name="Wang J."/>
            <person name="Lang Y."/>
            <person name="Liu T."/>
            <person name="Li B."/>
            <person name="Bai Z."/>
            <person name="Luis Goicoechea J."/>
            <person name="Liang C."/>
            <person name="Chen C."/>
            <person name="Zhang W."/>
            <person name="Sun S."/>
            <person name="Liao Y."/>
            <person name="Zhang X."/>
            <person name="Yang L."/>
            <person name="Song C."/>
            <person name="Wang M."/>
            <person name="Shi J."/>
            <person name="Liu G."/>
            <person name="Liu J."/>
            <person name="Zhou H."/>
            <person name="Zhou W."/>
            <person name="Yu Q."/>
            <person name="An N."/>
            <person name="Chen Y."/>
            <person name="Cai Q."/>
            <person name="Wang B."/>
            <person name="Liu B."/>
            <person name="Min J."/>
            <person name="Huang Y."/>
            <person name="Wu H."/>
            <person name="Li Z."/>
            <person name="Zhang Y."/>
            <person name="Yin Y."/>
            <person name="Song W."/>
            <person name="Jiang J."/>
            <person name="Jackson S.A."/>
            <person name="Wing R.A."/>
            <person name="Wang J."/>
            <person name="Chen M."/>
        </authorList>
    </citation>
    <scope>NUCLEOTIDE SEQUENCE [LARGE SCALE GENOMIC DNA]</scope>
    <source>
        <strain evidence="2">cv. IRGC 101232</strain>
    </source>
</reference>
<feature type="compositionally biased region" description="Acidic residues" evidence="1">
    <location>
        <begin position="123"/>
        <end position="149"/>
    </location>
</feature>
<evidence type="ECO:0000313" key="2">
    <source>
        <dbReference type="EnsemblPlants" id="OB01G10370.1"/>
    </source>
</evidence>
<sequence>MAYADTSKSKTNLFPNVEGNIFVFYHMHDLTLHCEDEKNHPIAEKYWPEDRNIKYREESHHKSYKKSFCNCIPENQANECYGHSELELGEAPDEGLELIGAAGGEGGAVGGGLGLGVDHGGEEADEEVEEVDPEAVGDDVEALDEAASM</sequence>
<evidence type="ECO:0000313" key="3">
    <source>
        <dbReference type="Proteomes" id="UP000006038"/>
    </source>
</evidence>
<dbReference type="HOGENOM" id="CLU_1752527_0_0_1"/>
<protein>
    <submittedName>
        <fullName evidence="2">Uncharacterized protein</fullName>
    </submittedName>
</protein>
<evidence type="ECO:0000256" key="1">
    <source>
        <dbReference type="SAM" id="MobiDB-lite"/>
    </source>
</evidence>
<feature type="region of interest" description="Disordered" evidence="1">
    <location>
        <begin position="110"/>
        <end position="149"/>
    </location>
</feature>
<accession>J3KVN1</accession>